<sequence>MELVPKRCSAPTQDSRPWSNQNSKLMAFLTNSDSEDDEFDFEALLADLGDVENDPSFDSDDSISSNFSSDEHNMMVFYETKLRAYASKKRT</sequence>
<proteinExistence type="predicted"/>
<protein>
    <submittedName>
        <fullName evidence="2">Uncharacterized protein</fullName>
    </submittedName>
</protein>
<evidence type="ECO:0000256" key="1">
    <source>
        <dbReference type="SAM" id="MobiDB-lite"/>
    </source>
</evidence>
<dbReference type="Proteomes" id="UP001307889">
    <property type="component" value="Chromosome 3"/>
</dbReference>
<accession>A0ABN7AHP2</accession>
<reference evidence="2 3" key="1">
    <citation type="submission" date="2023-09" db="EMBL/GenBank/DDBJ databases">
        <title>Nesidiocoris tenuis whole genome shotgun sequence.</title>
        <authorList>
            <person name="Shibata T."/>
            <person name="Shimoda M."/>
            <person name="Kobayashi T."/>
            <person name="Uehara T."/>
        </authorList>
    </citation>
    <scope>NUCLEOTIDE SEQUENCE [LARGE SCALE GENOMIC DNA]</scope>
    <source>
        <strain evidence="2 3">Japan</strain>
    </source>
</reference>
<keyword evidence="3" id="KW-1185">Reference proteome</keyword>
<dbReference type="EMBL" id="AP028911">
    <property type="protein sequence ID" value="BES91781.1"/>
    <property type="molecule type" value="Genomic_DNA"/>
</dbReference>
<gene>
    <name evidence="2" type="ORF">NTJ_04589</name>
</gene>
<feature type="compositionally biased region" description="Polar residues" evidence="1">
    <location>
        <begin position="10"/>
        <end position="21"/>
    </location>
</feature>
<evidence type="ECO:0000313" key="3">
    <source>
        <dbReference type="Proteomes" id="UP001307889"/>
    </source>
</evidence>
<feature type="region of interest" description="Disordered" evidence="1">
    <location>
        <begin position="1"/>
        <end position="21"/>
    </location>
</feature>
<name>A0ABN7AHP2_9HEMI</name>
<organism evidence="2 3">
    <name type="scientific">Nesidiocoris tenuis</name>
    <dbReference type="NCBI Taxonomy" id="355587"/>
    <lineage>
        <taxon>Eukaryota</taxon>
        <taxon>Metazoa</taxon>
        <taxon>Ecdysozoa</taxon>
        <taxon>Arthropoda</taxon>
        <taxon>Hexapoda</taxon>
        <taxon>Insecta</taxon>
        <taxon>Pterygota</taxon>
        <taxon>Neoptera</taxon>
        <taxon>Paraneoptera</taxon>
        <taxon>Hemiptera</taxon>
        <taxon>Heteroptera</taxon>
        <taxon>Panheteroptera</taxon>
        <taxon>Cimicomorpha</taxon>
        <taxon>Miridae</taxon>
        <taxon>Dicyphina</taxon>
        <taxon>Nesidiocoris</taxon>
    </lineage>
</organism>
<evidence type="ECO:0000313" key="2">
    <source>
        <dbReference type="EMBL" id="BES91781.1"/>
    </source>
</evidence>